<evidence type="ECO:0000313" key="2">
    <source>
        <dbReference type="Proteomes" id="UP000182063"/>
    </source>
</evidence>
<dbReference type="KEGG" id="sphj:BSL82_03800"/>
<keyword evidence="2" id="KW-1185">Reference proteome</keyword>
<name>A0A1L3ZSC7_9SPHN</name>
<dbReference type="Proteomes" id="UP000182063">
    <property type="component" value="Chromosome"/>
</dbReference>
<gene>
    <name evidence="1" type="ORF">BSL82_03800</name>
</gene>
<dbReference type="AlphaFoldDB" id="A0A1L3ZSC7"/>
<evidence type="ECO:0000313" key="1">
    <source>
        <dbReference type="EMBL" id="API58541.1"/>
    </source>
</evidence>
<dbReference type="STRING" id="1921510.BSL82_03800"/>
<dbReference type="EMBL" id="CP018221">
    <property type="protein sequence ID" value="API58541.1"/>
    <property type="molecule type" value="Genomic_DNA"/>
</dbReference>
<protein>
    <submittedName>
        <fullName evidence="1">Uncharacterized protein</fullName>
    </submittedName>
</protein>
<proteinExistence type="predicted"/>
<reference evidence="2" key="1">
    <citation type="submission" date="2016-11" db="EMBL/GenBank/DDBJ databases">
        <title>Complete Genome Sequence of alachlor-degrading Sphingomonas sp. strain JJ-A5.</title>
        <authorList>
            <person name="Lee H."/>
            <person name="Ka J.-O."/>
        </authorList>
    </citation>
    <scope>NUCLEOTIDE SEQUENCE [LARGE SCALE GENOMIC DNA]</scope>
    <source>
        <strain evidence="2">JJ-A5</strain>
    </source>
</reference>
<dbReference type="OrthoDB" id="9955656at2"/>
<organism evidence="1 2">
    <name type="scientific">Tardibacter chloracetimidivorans</name>
    <dbReference type="NCBI Taxonomy" id="1921510"/>
    <lineage>
        <taxon>Bacteria</taxon>
        <taxon>Pseudomonadati</taxon>
        <taxon>Pseudomonadota</taxon>
        <taxon>Alphaproteobacteria</taxon>
        <taxon>Sphingomonadales</taxon>
        <taxon>Sphingomonadaceae</taxon>
        <taxon>Tardibacter</taxon>
    </lineage>
</organism>
<accession>A0A1L3ZSC7</accession>
<sequence>MIPTVRAKQLDDTARNLRSLAAGLMASGQPIELMVHSPTGYPEGKLYQFSQVTARDLIDDAEDFERAAQKLRTIYN</sequence>